<keyword evidence="7" id="KW-0472">Membrane</keyword>
<feature type="compositionally biased region" description="Basic and acidic residues" evidence="6">
    <location>
        <begin position="1641"/>
        <end position="1699"/>
    </location>
</feature>
<dbReference type="GO" id="GO:1990904">
    <property type="term" value="C:ribonucleoprotein complex"/>
    <property type="evidence" value="ECO:0007669"/>
    <property type="project" value="UniProtKB-KW"/>
</dbReference>
<dbReference type="SMART" id="SM00715">
    <property type="entry name" value="LA"/>
    <property type="match status" value="1"/>
</dbReference>
<dbReference type="InterPro" id="IPR006630">
    <property type="entry name" value="La_HTH"/>
</dbReference>
<evidence type="ECO:0000256" key="4">
    <source>
        <dbReference type="PROSITE-ProRule" id="PRU00332"/>
    </source>
</evidence>
<feature type="compositionally biased region" description="Basic and acidic residues" evidence="6">
    <location>
        <begin position="1"/>
        <end position="39"/>
    </location>
</feature>
<accession>A0ABP0NJ83</accession>
<evidence type="ECO:0000313" key="10">
    <source>
        <dbReference type="Proteomes" id="UP001642464"/>
    </source>
</evidence>
<reference evidence="9 10" key="1">
    <citation type="submission" date="2024-02" db="EMBL/GenBank/DDBJ databases">
        <authorList>
            <person name="Chen Y."/>
            <person name="Shah S."/>
            <person name="Dougan E. K."/>
            <person name="Thang M."/>
            <person name="Chan C."/>
        </authorList>
    </citation>
    <scope>NUCLEOTIDE SEQUENCE [LARGE SCALE GENOMIC DNA]</scope>
</reference>
<dbReference type="InterPro" id="IPR027417">
    <property type="entry name" value="P-loop_NTPase"/>
</dbReference>
<dbReference type="PROSITE" id="PS50961">
    <property type="entry name" value="HTH_LA"/>
    <property type="match status" value="1"/>
</dbReference>
<evidence type="ECO:0000256" key="1">
    <source>
        <dbReference type="ARBA" id="ARBA00004123"/>
    </source>
</evidence>
<dbReference type="Gene3D" id="3.10.450.40">
    <property type="match status" value="1"/>
</dbReference>
<dbReference type="Pfam" id="PF05383">
    <property type="entry name" value="La"/>
    <property type="match status" value="1"/>
</dbReference>
<dbReference type="Gene3D" id="1.10.10.10">
    <property type="entry name" value="Winged helix-like DNA-binding domain superfamily/Winged helix DNA-binding domain"/>
    <property type="match status" value="1"/>
</dbReference>
<feature type="region of interest" description="Disordered" evidence="6">
    <location>
        <begin position="117"/>
        <end position="139"/>
    </location>
</feature>
<dbReference type="Proteomes" id="UP001642464">
    <property type="component" value="Unassembled WGS sequence"/>
</dbReference>
<dbReference type="Pfam" id="PF12237">
    <property type="entry name" value="PCIF1_WW"/>
    <property type="match status" value="1"/>
</dbReference>
<gene>
    <name evidence="9" type="ORF">SCF082_LOCUS32942</name>
</gene>
<dbReference type="InterPro" id="IPR002344">
    <property type="entry name" value="Lupus_La"/>
</dbReference>
<dbReference type="CDD" id="cd07323">
    <property type="entry name" value="LAM"/>
    <property type="match status" value="1"/>
</dbReference>
<comment type="caution">
    <text evidence="9">The sequence shown here is derived from an EMBL/GenBank/DDBJ whole genome shotgun (WGS) entry which is preliminary data.</text>
</comment>
<keyword evidence="7" id="KW-1133">Transmembrane helix</keyword>
<evidence type="ECO:0000313" key="9">
    <source>
        <dbReference type="EMBL" id="CAK9063676.1"/>
    </source>
</evidence>
<sequence length="1908" mass="211501">MAEEAEKPKEEPKKEEAKPEEAKPGEKRKDASAPEDAKRLKPTPPDPQVVRLQVEYYLSDENLKYDKFFHEKITADKDGWLELQLILSCNKMKNMRATKEDVIAALKESKIELNEGQTALRRPGNAALPKLESKPTHQKKNSIHAHDGAWAIESAVMHLGAPDVGEGASFVERMSSASAAIAGTLVVGTLAAGVALDYDRRRRRQKWEKELEELRSRAEEVKKQASCARNDLYEAYMQHYSKVFGLKLHDLRQRLKDRKGDTLSNLPILGDTEPLDFVQAAVALLFGDAALVQHHWMCSFGSTIQSIHSAEPIITSWLSDLVREPGPLPTLHADEDEVFRLCLAQGPELCELHAQPRGAARAALQSLRQSLGFVCSSGHFVQGRGDSLEFHSKVEALGFAASEAGLWASNFEHPNTWSKRKGSTDTGFQVMGMKGEQKLVDCQVRRATTAQMQARAEFVAHVLLKRSAMEILRRLQAHMVHGLRGCTLEWCAAIAGDGLDLMPRLLFARDLDLSILQGGQLRRAMLRNLEAVVRASRAEIQQFVSSLVEYLQTQHYATKMLQTKAVIQTDLDAKLQHPKDLARHIRQSTFNAANEGHLSKQGLPAMLNESLRGLQELRESQRLSLEVAPIWWTLSLALTAVALALLLMTLISRMMFGFPTAAALTSSFQTWLWLRGVPLDGQGRSFHLLPLLPGVLIWLAASASYGWPVTLISLAMTAHVMFSLVWQRLPVHFLQISYSHMAQRFGWPMLIFRNLDALEAQLRQTLSLWRQRVAAEHLREHLRRGRISALQGIRFLEALEDVGEGVLPGSLEEAEAFLNLPVEEVDGRTELPDLSQSLHELEVNVAHQVDAAIEEAEELVMLGVEDDSDDEAAHPPADAAPEPPDKADAEAEPKPRRRERKLETLLRRQGFHFERRKKRIIFRKSGASEQLFSATAKPKDPRHRPREVAESLVMKGPVWGCRAVGGVVTMFKGVPAEQQWTQVKAAVQEKLPPKVNLWHVSQVNDKQECTMVCAPFDGDVTFFEKLSLELGGATLKCEICFGDLLQKALKDMPKHIRDKCAETAKNFSSWVDGTPLKTGSSGNAERAFFLGGDEGKLKDLEDFGHGGGGPAAMDEAKSEVVKGFCRFLAGHWLDSLGHSILVSHHPPATVATAVLTPLVEHPTAQDRVLRIENAGSGWRCGNVSLEFVDEKKQRLTWKTADGRRSIWSRPPREDEGEEPAFPWLLNAGDEPWLPMDLPRDLLCDGARVAALLDIRQMIGARSEPQERLTHILMDHDLHPNPQGDYLIPGVESPLWQTIKVPETTRRSIIQRISRIPHEVLSQRISWSGDSDNCAPNCPVPFQALDARWVFPPKDQRKALEIARLLALYSVFDNPLSHRRNGVHLGLDPLIRRHCDFELFASPLNAAVPNGHFSSKWPHVEWRFGSIGSYPSVIDHLPVDSVVCINPPFTEAYLADVMARLAELKLRFRLRMAVPILEAPWRKKLHSSLPVPQLLKTYYDATCETPADVLHPTLLWEDPRCPPRPAAQNEKGLGDGTVITSAPPLVPMGAMDSTLAAMEILNSRTDGEQLKPDGSDFKLIKSLLEFHPSPGKSKGLVGIKVARSQQGDSRCFYMIRDDGTEEDFSAKKCLDAVEANPPYVQPEEKTGDKKPQAKAGAKKEEPKKKEEKTEEKAEEKAEEKTEEKKEEKAEEKKEEKIIPEDLEFHAGLTATSFTATGFADENGVGMKPGEYNLETTWSVEDREIGIWSSADLVATPDLLMANGPVPLKPKAAPFAQVRGARAACGAYALCAAVLPAVSRGAQAAWRSGTRKKPRRRVVSLGASGTGTSAAVRERAAEVAEGTAGSLLVLCGPSGVGKSTLCKRLLSTLAAKPRDAAKALQGKQNQAGTSDPKQLQRLRWTQGTQLLRGN</sequence>
<keyword evidence="9" id="KW-0687">Ribonucleoprotein</keyword>
<feature type="coiled-coil region" evidence="5">
    <location>
        <begin position="204"/>
        <end position="231"/>
    </location>
</feature>
<dbReference type="EMBL" id="CAXAMM010028890">
    <property type="protein sequence ID" value="CAK9063676.1"/>
    <property type="molecule type" value="Genomic_DNA"/>
</dbReference>
<feature type="compositionally biased region" description="Basic and acidic residues" evidence="6">
    <location>
        <begin position="883"/>
        <end position="900"/>
    </location>
</feature>
<dbReference type="InterPro" id="IPR022035">
    <property type="entry name" value="PCIF1_WW"/>
</dbReference>
<dbReference type="InterPro" id="IPR036390">
    <property type="entry name" value="WH_DNA-bd_sf"/>
</dbReference>
<proteinExistence type="predicted"/>
<evidence type="ECO:0000256" key="6">
    <source>
        <dbReference type="SAM" id="MobiDB-lite"/>
    </source>
</evidence>
<dbReference type="SUPFAM" id="SSF46785">
    <property type="entry name" value="Winged helix' DNA-binding domain"/>
    <property type="match status" value="1"/>
</dbReference>
<evidence type="ECO:0000256" key="5">
    <source>
        <dbReference type="SAM" id="Coils"/>
    </source>
</evidence>
<keyword evidence="7" id="KW-0812">Transmembrane</keyword>
<evidence type="ECO:0000256" key="7">
    <source>
        <dbReference type="SAM" id="Phobius"/>
    </source>
</evidence>
<dbReference type="PANTHER" id="PTHR22792:SF140">
    <property type="entry name" value="ACHILLES, ISOFORM A"/>
    <property type="match status" value="1"/>
</dbReference>
<feature type="domain" description="HTH La-type RNA-binding" evidence="8">
    <location>
        <begin position="40"/>
        <end position="130"/>
    </location>
</feature>
<feature type="region of interest" description="Disordered" evidence="6">
    <location>
        <begin position="1636"/>
        <end position="1699"/>
    </location>
</feature>
<feature type="transmembrane region" description="Helical" evidence="7">
    <location>
        <begin position="630"/>
        <end position="650"/>
    </location>
</feature>
<dbReference type="Pfam" id="PF11523">
    <property type="entry name" value="DUF3223"/>
    <property type="match status" value="1"/>
</dbReference>
<feature type="transmembrane region" description="Helical" evidence="7">
    <location>
        <begin position="686"/>
        <end position="707"/>
    </location>
</feature>
<name>A0ABP0NJ83_9DINO</name>
<evidence type="ECO:0000256" key="2">
    <source>
        <dbReference type="ARBA" id="ARBA00022884"/>
    </source>
</evidence>
<keyword evidence="10" id="KW-1185">Reference proteome</keyword>
<keyword evidence="2 4" id="KW-0694">RNA-binding</keyword>
<organism evidence="9 10">
    <name type="scientific">Durusdinium trenchii</name>
    <dbReference type="NCBI Taxonomy" id="1381693"/>
    <lineage>
        <taxon>Eukaryota</taxon>
        <taxon>Sar</taxon>
        <taxon>Alveolata</taxon>
        <taxon>Dinophyceae</taxon>
        <taxon>Suessiales</taxon>
        <taxon>Symbiodiniaceae</taxon>
        <taxon>Durusdinium</taxon>
    </lineage>
</organism>
<dbReference type="PRINTS" id="PR00302">
    <property type="entry name" value="LUPUSLA"/>
</dbReference>
<evidence type="ECO:0000256" key="3">
    <source>
        <dbReference type="ARBA" id="ARBA00023242"/>
    </source>
</evidence>
<keyword evidence="3" id="KW-0539">Nucleus</keyword>
<dbReference type="PANTHER" id="PTHR22792">
    <property type="entry name" value="LUPUS LA PROTEIN-RELATED"/>
    <property type="match status" value="1"/>
</dbReference>
<feature type="region of interest" description="Disordered" evidence="6">
    <location>
        <begin position="1"/>
        <end position="47"/>
    </location>
</feature>
<dbReference type="InterPro" id="IPR036388">
    <property type="entry name" value="WH-like_DNA-bd_sf"/>
</dbReference>
<feature type="region of interest" description="Disordered" evidence="6">
    <location>
        <begin position="868"/>
        <end position="900"/>
    </location>
</feature>
<protein>
    <submittedName>
        <fullName evidence="9">La protein homolog (La autoantigen homolog) (La ribonucleoprotein)</fullName>
    </submittedName>
</protein>
<dbReference type="SUPFAM" id="SSF52540">
    <property type="entry name" value="P-loop containing nucleoside triphosphate hydrolases"/>
    <property type="match status" value="1"/>
</dbReference>
<evidence type="ECO:0000259" key="8">
    <source>
        <dbReference type="PROSITE" id="PS50961"/>
    </source>
</evidence>
<dbReference type="InterPro" id="IPR045180">
    <property type="entry name" value="La_dom_prot"/>
</dbReference>
<comment type="subcellular location">
    <subcellularLocation>
        <location evidence="1">Nucleus</location>
    </subcellularLocation>
</comment>
<keyword evidence="5" id="KW-0175">Coiled coil</keyword>